<dbReference type="EMBL" id="CM023472">
    <property type="protein sequence ID" value="KAH7958340.1"/>
    <property type="molecule type" value="Genomic_DNA"/>
</dbReference>
<proteinExistence type="predicted"/>
<reference evidence="1" key="1">
    <citation type="submission" date="2020-05" db="EMBL/GenBank/DDBJ databases">
        <title>Large-scale comparative analyses of tick genomes elucidate their genetic diversity and vector capacities.</title>
        <authorList>
            <person name="Jia N."/>
            <person name="Wang J."/>
            <person name="Shi W."/>
            <person name="Du L."/>
            <person name="Sun Y."/>
            <person name="Zhan W."/>
            <person name="Jiang J."/>
            <person name="Wang Q."/>
            <person name="Zhang B."/>
            <person name="Ji P."/>
            <person name="Sakyi L.B."/>
            <person name="Cui X."/>
            <person name="Yuan T."/>
            <person name="Jiang B."/>
            <person name="Yang W."/>
            <person name="Lam T.T.-Y."/>
            <person name="Chang Q."/>
            <person name="Ding S."/>
            <person name="Wang X."/>
            <person name="Zhu J."/>
            <person name="Ruan X."/>
            <person name="Zhao L."/>
            <person name="Wei J."/>
            <person name="Que T."/>
            <person name="Du C."/>
            <person name="Cheng J."/>
            <person name="Dai P."/>
            <person name="Han X."/>
            <person name="Huang E."/>
            <person name="Gao Y."/>
            <person name="Liu J."/>
            <person name="Shao H."/>
            <person name="Ye R."/>
            <person name="Li L."/>
            <person name="Wei W."/>
            <person name="Wang X."/>
            <person name="Wang C."/>
            <person name="Yang T."/>
            <person name="Huo Q."/>
            <person name="Li W."/>
            <person name="Guo W."/>
            <person name="Chen H."/>
            <person name="Zhou L."/>
            <person name="Ni X."/>
            <person name="Tian J."/>
            <person name="Zhou Y."/>
            <person name="Sheng Y."/>
            <person name="Liu T."/>
            <person name="Pan Y."/>
            <person name="Xia L."/>
            <person name="Li J."/>
            <person name="Zhao F."/>
            <person name="Cao W."/>
        </authorList>
    </citation>
    <scope>NUCLEOTIDE SEQUENCE</scope>
    <source>
        <strain evidence="1">Dsil-2018</strain>
    </source>
</reference>
<evidence type="ECO:0000313" key="1">
    <source>
        <dbReference type="EMBL" id="KAH7958340.1"/>
    </source>
</evidence>
<protein>
    <submittedName>
        <fullName evidence="1">Uncharacterized protein</fullName>
    </submittedName>
</protein>
<sequence length="515" mass="57141">MAEAAPRSRSPSPHGGAAQGDGSSDDDASSHSSQNAAAVAQEALGASPSDSGESQDLVPMEDLAFDEQETPPEGSSPPHQESEPTDSAAPLMERMGAMARQIGDHFGKYRIGYTFLLAFVCIIVAVVCVALVIAKSAPKEQASATTEPPTPPPPKTSVLEYWRPWRERKGDNGLPRILRWNRIEHAKFKVVGYTVCPKGRNETVVCDVTHDRFLLMISDAIVFDDQHLAHWGMPRQRKPFQQWVFWARRHVSADVDKPSSEDSLSLPLFAGKINWTMAFRDDADIVIPYKTWRCDSSTNASLAKSTKLTSEKRKDVAWIVGSCEQSRFDKEARPQPGEGDPVQSHWEDTVSIQLFPACGKKLCTSPRGCIPHIAENYHFIVVSLKPDCFQSAYELIYDAFQYSVVPVVLAPPNATLNVPENSVVSSSDLQKPGELAGRLRELLNDRALYESYFAWKENCSFTPSEDEMCPLCRAIRTTPADSVSLHPDIQGWWTKGLKCDNDFLYGLDRAFLPQL</sequence>
<accession>A0ACB8D1T7</accession>
<organism evidence="1 2">
    <name type="scientific">Dermacentor silvarum</name>
    <name type="common">Tick</name>
    <dbReference type="NCBI Taxonomy" id="543639"/>
    <lineage>
        <taxon>Eukaryota</taxon>
        <taxon>Metazoa</taxon>
        <taxon>Ecdysozoa</taxon>
        <taxon>Arthropoda</taxon>
        <taxon>Chelicerata</taxon>
        <taxon>Arachnida</taxon>
        <taxon>Acari</taxon>
        <taxon>Parasitiformes</taxon>
        <taxon>Ixodida</taxon>
        <taxon>Ixodoidea</taxon>
        <taxon>Ixodidae</taxon>
        <taxon>Rhipicephalinae</taxon>
        <taxon>Dermacentor</taxon>
    </lineage>
</organism>
<gene>
    <name evidence="1" type="ORF">HPB49_000939</name>
</gene>
<keyword evidence="2" id="KW-1185">Reference proteome</keyword>
<dbReference type="Proteomes" id="UP000821865">
    <property type="component" value="Chromosome 3"/>
</dbReference>
<evidence type="ECO:0000313" key="2">
    <source>
        <dbReference type="Proteomes" id="UP000821865"/>
    </source>
</evidence>
<name>A0ACB8D1T7_DERSI</name>
<comment type="caution">
    <text evidence="1">The sequence shown here is derived from an EMBL/GenBank/DDBJ whole genome shotgun (WGS) entry which is preliminary data.</text>
</comment>